<keyword evidence="2" id="KW-1185">Reference proteome</keyword>
<dbReference type="AlphaFoldDB" id="A0A7I8KLQ8"/>
<reference evidence="1" key="1">
    <citation type="submission" date="2020-02" db="EMBL/GenBank/DDBJ databases">
        <authorList>
            <person name="Scholz U."/>
            <person name="Mascher M."/>
            <person name="Fiebig A."/>
        </authorList>
    </citation>
    <scope>NUCLEOTIDE SEQUENCE</scope>
</reference>
<name>A0A7I8KLQ8_SPIIN</name>
<accession>A0A7I8KLQ8</accession>
<sequence>MESGNSLLFDSCKWERRERYVTRWFYLI</sequence>
<dbReference type="Proteomes" id="UP000663760">
    <property type="component" value="Chromosome 6"/>
</dbReference>
<evidence type="ECO:0000313" key="2">
    <source>
        <dbReference type="Proteomes" id="UP000663760"/>
    </source>
</evidence>
<protein>
    <submittedName>
        <fullName evidence="1">Uncharacterized protein</fullName>
    </submittedName>
</protein>
<gene>
    <name evidence="1" type="ORF">SI8410_06009385</name>
</gene>
<evidence type="ECO:0000313" key="1">
    <source>
        <dbReference type="EMBL" id="CAA7398720.1"/>
    </source>
</evidence>
<proteinExistence type="predicted"/>
<dbReference type="EMBL" id="LR746269">
    <property type="protein sequence ID" value="CAA7398720.1"/>
    <property type="molecule type" value="Genomic_DNA"/>
</dbReference>
<organism evidence="1 2">
    <name type="scientific">Spirodela intermedia</name>
    <name type="common">Intermediate duckweed</name>
    <dbReference type="NCBI Taxonomy" id="51605"/>
    <lineage>
        <taxon>Eukaryota</taxon>
        <taxon>Viridiplantae</taxon>
        <taxon>Streptophyta</taxon>
        <taxon>Embryophyta</taxon>
        <taxon>Tracheophyta</taxon>
        <taxon>Spermatophyta</taxon>
        <taxon>Magnoliopsida</taxon>
        <taxon>Liliopsida</taxon>
        <taxon>Araceae</taxon>
        <taxon>Lemnoideae</taxon>
        <taxon>Spirodela</taxon>
    </lineage>
</organism>